<dbReference type="SUPFAM" id="SSF48452">
    <property type="entry name" value="TPR-like"/>
    <property type="match status" value="2"/>
</dbReference>
<dbReference type="SUPFAM" id="SSF52200">
    <property type="entry name" value="Toll/Interleukin receptor TIR domain"/>
    <property type="match status" value="1"/>
</dbReference>
<evidence type="ECO:0000313" key="4">
    <source>
        <dbReference type="Proteomes" id="UP000509684"/>
    </source>
</evidence>
<dbReference type="InterPro" id="IPR011990">
    <property type="entry name" value="TPR-like_helical_dom_sf"/>
</dbReference>
<dbReference type="SUPFAM" id="SSF52540">
    <property type="entry name" value="P-loop containing nucleoside triphosphate hydrolases"/>
    <property type="match status" value="1"/>
</dbReference>
<dbReference type="InterPro" id="IPR035897">
    <property type="entry name" value="Toll_tir_struct_dom_sf"/>
</dbReference>
<dbReference type="Gene3D" id="1.25.40.10">
    <property type="entry name" value="Tetratricopeptide repeat domain"/>
    <property type="match status" value="2"/>
</dbReference>
<reference evidence="3 4" key="1">
    <citation type="journal article" date="2019" name="Microbiome">
        <title>Annotated bacterial chromosomes from frame-shift-corrected long-read metagenomic data.</title>
        <authorList>
            <person name="Arumugam K."/>
            <person name="Bagci C."/>
            <person name="Bessarab I."/>
            <person name="Beier S."/>
            <person name="Buchfink B."/>
            <person name="Gorska A."/>
            <person name="Qiu G."/>
            <person name="Huson D.H."/>
            <person name="Williams R.B.H."/>
        </authorList>
    </citation>
    <scope>NUCLEOTIDE SEQUENCE [LARGE SCALE GENOMIC DNA]</scope>
    <source>
        <strain evidence="3">SSA1</strain>
    </source>
</reference>
<proteinExistence type="predicted"/>
<dbReference type="Pfam" id="PF13424">
    <property type="entry name" value="TPR_12"/>
    <property type="match status" value="1"/>
</dbReference>
<feature type="compositionally biased region" description="Polar residues" evidence="1">
    <location>
        <begin position="1"/>
        <end position="13"/>
    </location>
</feature>
<dbReference type="KEGG" id="acog:HWD57_08180"/>
<feature type="region of interest" description="Disordered" evidence="1">
    <location>
        <begin position="1"/>
        <end position="22"/>
    </location>
</feature>
<dbReference type="InterPro" id="IPR019734">
    <property type="entry name" value="TPR_rpt"/>
</dbReference>
<dbReference type="Gene3D" id="3.40.50.300">
    <property type="entry name" value="P-loop containing nucleotide triphosphate hydrolases"/>
    <property type="match status" value="1"/>
</dbReference>
<dbReference type="GO" id="GO:0007165">
    <property type="term" value="P:signal transduction"/>
    <property type="evidence" value="ECO:0007669"/>
    <property type="project" value="InterPro"/>
</dbReference>
<dbReference type="InterPro" id="IPR024983">
    <property type="entry name" value="CHAT_dom"/>
</dbReference>
<evidence type="ECO:0000259" key="2">
    <source>
        <dbReference type="PROSITE" id="PS50104"/>
    </source>
</evidence>
<accession>A0A7D5SMU1</accession>
<dbReference type="EMBL" id="CP058708">
    <property type="protein sequence ID" value="QLH49763.1"/>
    <property type="molecule type" value="Genomic_DNA"/>
</dbReference>
<name>A0A7D5SMU1_9PROT</name>
<organism evidence="3 4">
    <name type="scientific">Candidatus Accumulibacter cognatus</name>
    <dbReference type="NCBI Taxonomy" id="2954383"/>
    <lineage>
        <taxon>Bacteria</taxon>
        <taxon>Pseudomonadati</taxon>
        <taxon>Pseudomonadota</taxon>
        <taxon>Betaproteobacteria</taxon>
        <taxon>Candidatus Accumulibacter</taxon>
    </lineage>
</organism>
<dbReference type="InterPro" id="IPR027417">
    <property type="entry name" value="P-loop_NTPase"/>
</dbReference>
<dbReference type="Proteomes" id="UP000509684">
    <property type="component" value="Chromosome"/>
</dbReference>
<gene>
    <name evidence="3" type="ORF">HWD57_08180</name>
</gene>
<dbReference type="InterPro" id="IPR000157">
    <property type="entry name" value="TIR_dom"/>
</dbReference>
<dbReference type="Gene3D" id="3.40.50.10140">
    <property type="entry name" value="Toll/interleukin-1 receptor homology (TIR) domain"/>
    <property type="match status" value="1"/>
</dbReference>
<dbReference type="Pfam" id="PF13676">
    <property type="entry name" value="TIR_2"/>
    <property type="match status" value="1"/>
</dbReference>
<dbReference type="SMART" id="SM00028">
    <property type="entry name" value="TPR"/>
    <property type="match status" value="5"/>
</dbReference>
<feature type="domain" description="TIR" evidence="2">
    <location>
        <begin position="17"/>
        <end position="156"/>
    </location>
</feature>
<protein>
    <submittedName>
        <fullName evidence="3">Tetratricopeptide repeat protein</fullName>
    </submittedName>
</protein>
<sequence length="1497" mass="162671">MTKNDSANASQRPSAFPSPTYFVSHGSGDDGIVRRLRRALAELDTQLTIDSREFRGGDPLESTIRAAIEHSAGVLVLVSPHAKDSAWVGKELKYALAVQKQRGGAAHFPVVPLLLDGAPLGAFEALFDEEPIHIAIASGELDAAPHKILVALRRRLPTDTEPQAQPPAEAVEELLLELCDPRVVTHADGSRRASARARLLHVPATPVQREVHSARFMLEAPLGVIEADELRWYLEDYAVWPSPLLADRAQRIEAQLAAWGRSLYDAALPTLPTAEALKSWAALGGSGGTGGLGSAGKRRLARRFSVEVDTAVDPGTPSEQTLLAREAGTLLLGMPWELLHDGQSFLFQGAEPIRVRRRLPNEHPAPVAVLATPIRVLLASPRPEDEACGYLDHRVSAEPLVEAMEALAGQVELRLLAPPTLPALRDELERAARAGEPYHVLHFDGHGVYDRHAGLGALCFEDPEDLRPRGRRRHANVPSPELGALLREYGIALVFLEACQSAQAESANESVASALLKTGVGSVVAMSHSVLVETSRRFVEAFYRALSRGERVGSAMLAGQRELKDKPARGRVFGVGEFHLHDWFVPVLYQDRDDPQLFRRTPSRQTLADWRTRLAKRLGELPEPPAHGFVGRSRELLELERLLASERYAVVRGQGGEGKTALASEFARWRVRSRQVQRAAFVSLETHGDAAAVLDELGRQLLGKGFSVATQPSLEAAVMAVERELREQTTLLVLDNLESVLAPPFAFTVDGGHTPGDSALAADERERADEILQLAARLLACSETRLIFTSREALPAPFAGERQRLELDRLSRLDAVQLVERALGLDAAGMGHAAEAQRDKIESLVDAVHGHARTLALLAPALRERGPAATQAELVALIADMEWRFPGQREHSLLASVELSLRRLPPELRQRASVLGVFHGAVDLNLLRHMTGWPADEVQELGEALVATGLASSEPYHHLRLNPALCPYLAAQLEPAARAVLSEQWCEAMRQYAGFLERKAARNSTLAAALTRMELPNLMGLLECVEHAGDPAATIALTTMLHGLLQFLNRPRLLARVAQARDSASRTLGEAAWGHAPFEAERTRIEQILAAGRVDAALAAAQQLHARAQATGEAAYAGADYDLAGACWLLGRVLQKAVRAGAALPPLEEARRRFEDVEAREPGCGAADMAVVCISERANCLRDLGRLDKAARVYGQAISLAEQRHNERSVAVSKSRLGTVRLQQRRFPEALAAWRDARERFEALGEAVTVAVAWHQIGMVHQHAGHGNDAEDAYRQSLAIRVQCNDVAGQAATLLQLGNLYDDILGRPEDAVTHYRQAAERRVALRDVANEGHARNNLANTLRCLGRIQKARREIERAIECKRGLDYAAEPWTSWAILAEIENADGRASEAHQAGRQAREAFLAYRRNGGENHIGGAPLAAEINRLLLAGDRGSAGAGLAQLAGVANPPAWLPPFVTALQAVVAGERRASLADTPGLAYHNAAEILLLLDRLAAASR</sequence>
<evidence type="ECO:0000313" key="3">
    <source>
        <dbReference type="EMBL" id="QLH49763.1"/>
    </source>
</evidence>
<dbReference type="PANTHER" id="PTHR47691">
    <property type="entry name" value="REGULATOR-RELATED"/>
    <property type="match status" value="1"/>
</dbReference>
<dbReference type="PROSITE" id="PS50104">
    <property type="entry name" value="TIR"/>
    <property type="match status" value="1"/>
</dbReference>
<evidence type="ECO:0000256" key="1">
    <source>
        <dbReference type="SAM" id="MobiDB-lite"/>
    </source>
</evidence>
<dbReference type="Pfam" id="PF12770">
    <property type="entry name" value="CHAT"/>
    <property type="match status" value="1"/>
</dbReference>
<dbReference type="PANTHER" id="PTHR47691:SF3">
    <property type="entry name" value="HTH-TYPE TRANSCRIPTIONAL REGULATOR RV0890C-RELATED"/>
    <property type="match status" value="1"/>
</dbReference>